<evidence type="ECO:0000313" key="8">
    <source>
        <dbReference type="EMBL" id="MBN9669410.1"/>
    </source>
</evidence>
<proteinExistence type="predicted"/>
<evidence type="ECO:0000256" key="6">
    <source>
        <dbReference type="SAM" id="Phobius"/>
    </source>
</evidence>
<dbReference type="InterPro" id="IPR027379">
    <property type="entry name" value="CLS_N"/>
</dbReference>
<dbReference type="RefSeq" id="WP_207138976.1">
    <property type="nucleotide sequence ID" value="NZ_JAEKJZ010000001.1"/>
</dbReference>
<evidence type="ECO:0000256" key="5">
    <source>
        <dbReference type="ARBA" id="ARBA00023136"/>
    </source>
</evidence>
<keyword evidence="5 6" id="KW-0472">Membrane</keyword>
<reference evidence="8" key="1">
    <citation type="submission" date="2020-12" db="EMBL/GenBank/DDBJ databases">
        <title>Oil enriched cultivation method for isolating marine PHA-producing bacteria.</title>
        <authorList>
            <person name="Zheng W."/>
            <person name="Yu S."/>
            <person name="Huang Y."/>
        </authorList>
    </citation>
    <scope>NUCLEOTIDE SEQUENCE</scope>
    <source>
        <strain evidence="8">SY-2-12</strain>
    </source>
</reference>
<dbReference type="AlphaFoldDB" id="A0A939EA54"/>
<keyword evidence="4 6" id="KW-1133">Transmembrane helix</keyword>
<gene>
    <name evidence="8" type="ORF">JF539_03600</name>
</gene>
<dbReference type="Pfam" id="PF13396">
    <property type="entry name" value="PLDc_N"/>
    <property type="match status" value="1"/>
</dbReference>
<evidence type="ECO:0000256" key="1">
    <source>
        <dbReference type="ARBA" id="ARBA00004651"/>
    </source>
</evidence>
<name>A0A939EA54_9HYPH</name>
<dbReference type="GO" id="GO:0005886">
    <property type="term" value="C:plasma membrane"/>
    <property type="evidence" value="ECO:0007669"/>
    <property type="project" value="UniProtKB-SubCell"/>
</dbReference>
<keyword evidence="3 6" id="KW-0812">Transmembrane</keyword>
<keyword evidence="2" id="KW-1003">Cell membrane</keyword>
<feature type="domain" description="Cardiolipin synthase N-terminal" evidence="7">
    <location>
        <begin position="12"/>
        <end position="54"/>
    </location>
</feature>
<evidence type="ECO:0000313" key="9">
    <source>
        <dbReference type="Proteomes" id="UP000664096"/>
    </source>
</evidence>
<evidence type="ECO:0000256" key="4">
    <source>
        <dbReference type="ARBA" id="ARBA00022989"/>
    </source>
</evidence>
<evidence type="ECO:0000256" key="2">
    <source>
        <dbReference type="ARBA" id="ARBA00022475"/>
    </source>
</evidence>
<organism evidence="8 9">
    <name type="scientific">Roseibium aggregatum</name>
    <dbReference type="NCBI Taxonomy" id="187304"/>
    <lineage>
        <taxon>Bacteria</taxon>
        <taxon>Pseudomonadati</taxon>
        <taxon>Pseudomonadota</taxon>
        <taxon>Alphaproteobacteria</taxon>
        <taxon>Hyphomicrobiales</taxon>
        <taxon>Stappiaceae</taxon>
        <taxon>Roseibium</taxon>
    </lineage>
</organism>
<comment type="subcellular location">
    <subcellularLocation>
        <location evidence="1">Cell membrane</location>
        <topology evidence="1">Multi-pass membrane protein</topology>
    </subcellularLocation>
</comment>
<accession>A0A939EA54</accession>
<feature type="transmembrane region" description="Helical" evidence="6">
    <location>
        <begin position="32"/>
        <end position="52"/>
    </location>
</feature>
<protein>
    <submittedName>
        <fullName evidence="8">PLDc_N domain-containing protein</fullName>
    </submittedName>
</protein>
<dbReference type="EMBL" id="JAEKJZ010000001">
    <property type="protein sequence ID" value="MBN9669410.1"/>
    <property type="molecule type" value="Genomic_DNA"/>
</dbReference>
<feature type="transmembrane region" description="Helical" evidence="6">
    <location>
        <begin position="5"/>
        <end position="26"/>
    </location>
</feature>
<dbReference type="Proteomes" id="UP000664096">
    <property type="component" value="Unassembled WGS sequence"/>
</dbReference>
<sequence length="61" mass="6493">MEYGILGLIVLILDIYAVIQIAGSPASTGVKILWILGIVIFPIVGFLVWLLAGPRGSARTI</sequence>
<evidence type="ECO:0000256" key="3">
    <source>
        <dbReference type="ARBA" id="ARBA00022692"/>
    </source>
</evidence>
<evidence type="ECO:0000259" key="7">
    <source>
        <dbReference type="Pfam" id="PF13396"/>
    </source>
</evidence>
<comment type="caution">
    <text evidence="8">The sequence shown here is derived from an EMBL/GenBank/DDBJ whole genome shotgun (WGS) entry which is preliminary data.</text>
</comment>